<evidence type="ECO:0000313" key="3">
    <source>
        <dbReference type="Proteomes" id="UP000430146"/>
    </source>
</evidence>
<evidence type="ECO:0000256" key="1">
    <source>
        <dbReference type="SAM" id="MobiDB-lite"/>
    </source>
</evidence>
<dbReference type="OrthoDB" id="4762242at2"/>
<dbReference type="EMBL" id="CACSIP010000060">
    <property type="protein sequence ID" value="CAA0136113.1"/>
    <property type="molecule type" value="Genomic_DNA"/>
</dbReference>
<gene>
    <name evidence="2" type="ORF">AELLOGFF_06453</name>
</gene>
<organism evidence="2 3">
    <name type="scientific">Mycolicibacterium vanbaalenii</name>
    <name type="common">Mycobacterium vanbaalenii</name>
    <dbReference type="NCBI Taxonomy" id="110539"/>
    <lineage>
        <taxon>Bacteria</taxon>
        <taxon>Bacillati</taxon>
        <taxon>Actinomycetota</taxon>
        <taxon>Actinomycetes</taxon>
        <taxon>Mycobacteriales</taxon>
        <taxon>Mycobacteriaceae</taxon>
        <taxon>Mycolicibacterium</taxon>
    </lineage>
</organism>
<sequence>MSLKQLDSQIEDLRAQAASLHKRGARTRDSLAKDSTLSDIGKRQKLDSERAQMKDKLSTLRAQEKELIDAKRQSIERRLFGLPSTSSSDPNQLIAYRDAQDRASKVTESAAAQELFASAMQSGDRTLAAAVVARALALVSSSALPVGSGWARIVNEYAEQYPSAGEDLADLIGLQKLQRRRSVAAALAYHPN</sequence>
<accession>A0A5S9R9C8</accession>
<feature type="compositionally biased region" description="Basic and acidic residues" evidence="1">
    <location>
        <begin position="40"/>
        <end position="55"/>
    </location>
</feature>
<name>A0A5S9R9C8_MYCVN</name>
<keyword evidence="3" id="KW-1185">Reference proteome</keyword>
<feature type="region of interest" description="Disordered" evidence="1">
    <location>
        <begin position="18"/>
        <end position="55"/>
    </location>
</feature>
<protein>
    <submittedName>
        <fullName evidence="2">Uncharacterized protein</fullName>
    </submittedName>
</protein>
<dbReference type="RefSeq" id="WP_159235029.1">
    <property type="nucleotide sequence ID" value="NZ_CACSIP010000060.1"/>
</dbReference>
<reference evidence="2 3" key="1">
    <citation type="submission" date="2019-11" db="EMBL/GenBank/DDBJ databases">
        <authorList>
            <person name="Holert J."/>
        </authorList>
    </citation>
    <scope>NUCLEOTIDE SEQUENCE [LARGE SCALE GENOMIC DNA]</scope>
    <source>
        <strain evidence="2">BC8_1</strain>
    </source>
</reference>
<dbReference type="AlphaFoldDB" id="A0A5S9R9C8"/>
<dbReference type="Proteomes" id="UP000430146">
    <property type="component" value="Unassembled WGS sequence"/>
</dbReference>
<proteinExistence type="predicted"/>
<evidence type="ECO:0000313" key="2">
    <source>
        <dbReference type="EMBL" id="CAA0136113.1"/>
    </source>
</evidence>